<evidence type="ECO:0000313" key="7">
    <source>
        <dbReference type="Proteomes" id="UP000000442"/>
    </source>
</evidence>
<keyword evidence="7" id="KW-1185">Reference proteome</keyword>
<dbReference type="RefSeq" id="WP_012662534.1">
    <property type="nucleotide sequence ID" value="NC_012108.1"/>
</dbReference>
<evidence type="ECO:0000256" key="2">
    <source>
        <dbReference type="ARBA" id="ARBA00022679"/>
    </source>
</evidence>
<evidence type="ECO:0000313" key="6">
    <source>
        <dbReference type="EMBL" id="ACN13285.1"/>
    </source>
</evidence>
<sequence>MESITAASIKIWGDIAGYVAWEKGEPCATFEYEPKFLRNGLDLAPMTMNLRDARQGARWSFPDIDPMTFHGLPGLLASSLPDNFGNKLIDSWLVRHGRDPKTFNAIERLCYIGTRGMGALEFYPQLSSKRLDQSITVDVKELMALVQDALTERTRLDARIDEGTADKEKAEALLAILRVGTSAGGAVPKAIIAINDKGHVISGQSDVPKGYEHWILKFDGISEDKPDKFGTSFDNGRVEYAYYLMAQDAGINMMECRLLEENGRAHFMTKRFDRVGNEKIHVLSLACMSHLGWNPAGSAGYEQAFYTMRMLRMTYAEQEQQFRRMVFNAVSKNIDDHTKNISYMMDKDGVWKLSPAYDLTLSFDSTELFGDQHKMTINGKQKDITIEDLLSVAKNMGIKKGSKIIEQVRDSVARWDTFAGQAGVQKDVRKHISDLHMSLKDTT</sequence>
<evidence type="ECO:0000256" key="3">
    <source>
        <dbReference type="ARBA" id="ARBA00022777"/>
    </source>
</evidence>
<proteinExistence type="inferred from homology"/>
<dbReference type="InterPro" id="IPR012893">
    <property type="entry name" value="HipA-like_C"/>
</dbReference>
<dbReference type="EMBL" id="CP001087">
    <property type="protein sequence ID" value="ACN13285.1"/>
    <property type="molecule type" value="Genomic_DNA"/>
</dbReference>
<evidence type="ECO:0000259" key="4">
    <source>
        <dbReference type="Pfam" id="PF07804"/>
    </source>
</evidence>
<dbReference type="Gene3D" id="1.10.1070.20">
    <property type="match status" value="1"/>
</dbReference>
<dbReference type="GO" id="GO:0004674">
    <property type="term" value="F:protein serine/threonine kinase activity"/>
    <property type="evidence" value="ECO:0007669"/>
    <property type="project" value="TreeGrafter"/>
</dbReference>
<dbReference type="Pfam" id="PF13657">
    <property type="entry name" value="Couple_hipA"/>
    <property type="match status" value="1"/>
</dbReference>
<keyword evidence="3" id="KW-0418">Kinase</keyword>
<dbReference type="InterPro" id="IPR052028">
    <property type="entry name" value="HipA_Ser/Thr_kinase"/>
</dbReference>
<protein>
    <submittedName>
        <fullName evidence="6">Uncharacterized protein with HipA-like domain</fullName>
    </submittedName>
</protein>
<dbReference type="PANTHER" id="PTHR37419">
    <property type="entry name" value="SERINE/THREONINE-PROTEIN KINASE TOXIN HIPA"/>
    <property type="match status" value="1"/>
</dbReference>
<organism evidence="6 7">
    <name type="scientific">Desulforapulum autotrophicum (strain ATCC 43914 / DSM 3382 / VKM B-1955 / HRM2)</name>
    <name type="common">Desulfobacterium autotrophicum</name>
    <dbReference type="NCBI Taxonomy" id="177437"/>
    <lineage>
        <taxon>Bacteria</taxon>
        <taxon>Pseudomonadati</taxon>
        <taxon>Thermodesulfobacteriota</taxon>
        <taxon>Desulfobacteria</taxon>
        <taxon>Desulfobacterales</taxon>
        <taxon>Desulfobacteraceae</taxon>
        <taxon>Desulforapulum</taxon>
    </lineage>
</organism>
<feature type="domain" description="HipA-like C-terminal" evidence="4">
    <location>
        <begin position="181"/>
        <end position="413"/>
    </location>
</feature>
<reference evidence="6 7" key="1">
    <citation type="journal article" date="2009" name="Environ. Microbiol.">
        <title>Genome sequence of Desulfobacterium autotrophicum HRM2, a marine sulfate reducer oxidizing organic carbon completely to carbon dioxide.</title>
        <authorList>
            <person name="Strittmatter A.W."/>
            <person name="Liesegang H."/>
            <person name="Rabus R."/>
            <person name="Decker I."/>
            <person name="Amann J."/>
            <person name="Andres S."/>
            <person name="Henne A."/>
            <person name="Fricke W.F."/>
            <person name="Martinez-Arias R."/>
            <person name="Bartels D."/>
            <person name="Goesmann A."/>
            <person name="Krause L."/>
            <person name="Puehler A."/>
            <person name="Klenk H.P."/>
            <person name="Richter M."/>
            <person name="Schuler M."/>
            <person name="Gloeckner F.O."/>
            <person name="Meyerdierks A."/>
            <person name="Gottschalk G."/>
            <person name="Amann R."/>
        </authorList>
    </citation>
    <scope>NUCLEOTIDE SEQUENCE [LARGE SCALE GENOMIC DNA]</scope>
    <source>
        <strain evidence="7">ATCC 43914 / DSM 3382 / HRM2</strain>
    </source>
</reference>
<dbReference type="Proteomes" id="UP000000442">
    <property type="component" value="Chromosome"/>
</dbReference>
<dbReference type="KEGG" id="dat:HRM2_01630"/>
<accession>C0QEG8</accession>
<comment type="similarity">
    <text evidence="1">Belongs to the HipA Ser/Thr kinase family.</text>
</comment>
<dbReference type="GO" id="GO:0005829">
    <property type="term" value="C:cytosol"/>
    <property type="evidence" value="ECO:0007669"/>
    <property type="project" value="TreeGrafter"/>
</dbReference>
<dbReference type="PANTHER" id="PTHR37419:SF8">
    <property type="entry name" value="TOXIN YJJJ"/>
    <property type="match status" value="1"/>
</dbReference>
<gene>
    <name evidence="6" type="ordered locus">HRM2_01630</name>
</gene>
<dbReference type="STRING" id="177437.HRM2_01630"/>
<evidence type="ECO:0000259" key="5">
    <source>
        <dbReference type="Pfam" id="PF13657"/>
    </source>
</evidence>
<dbReference type="Pfam" id="PF07804">
    <property type="entry name" value="HipA_C"/>
    <property type="match status" value="1"/>
</dbReference>
<dbReference type="eggNOG" id="COG3550">
    <property type="taxonomic scope" value="Bacteria"/>
</dbReference>
<dbReference type="HOGENOM" id="CLU_041102_1_0_7"/>
<keyword evidence="2" id="KW-0808">Transferase</keyword>
<feature type="domain" description="HipA N-terminal subdomain 1" evidence="5">
    <location>
        <begin position="9"/>
        <end position="122"/>
    </location>
</feature>
<name>C0QEG8_DESAH</name>
<dbReference type="AlphaFoldDB" id="C0QEG8"/>
<dbReference type="InterPro" id="IPR017508">
    <property type="entry name" value="HipA_N1"/>
</dbReference>
<evidence type="ECO:0000256" key="1">
    <source>
        <dbReference type="ARBA" id="ARBA00010164"/>
    </source>
</evidence>